<dbReference type="KEGG" id="ccas:EIB73_04335"/>
<dbReference type="OrthoDB" id="1272922at2"/>
<dbReference type="RefSeq" id="WP_125022978.1">
    <property type="nucleotide sequence ID" value="NZ_CP034159.1"/>
</dbReference>
<protein>
    <submittedName>
        <fullName evidence="2">Uncharacterized protein</fullName>
    </submittedName>
</protein>
<feature type="region of interest" description="Disordered" evidence="1">
    <location>
        <begin position="46"/>
        <end position="80"/>
    </location>
</feature>
<feature type="compositionally biased region" description="Polar residues" evidence="1">
    <location>
        <begin position="54"/>
        <end position="66"/>
    </location>
</feature>
<evidence type="ECO:0000256" key="1">
    <source>
        <dbReference type="SAM" id="MobiDB-lite"/>
    </source>
</evidence>
<accession>A0A3G8XHC1</accession>
<organism evidence="2 3">
    <name type="scientific">Kaistella carnis</name>
    <dbReference type="NCBI Taxonomy" id="1241979"/>
    <lineage>
        <taxon>Bacteria</taxon>
        <taxon>Pseudomonadati</taxon>
        <taxon>Bacteroidota</taxon>
        <taxon>Flavobacteriia</taxon>
        <taxon>Flavobacteriales</taxon>
        <taxon>Weeksellaceae</taxon>
        <taxon>Chryseobacterium group</taxon>
        <taxon>Kaistella</taxon>
    </lineage>
</organism>
<reference evidence="3" key="1">
    <citation type="submission" date="2018-11" db="EMBL/GenBank/DDBJ databases">
        <title>Proposal to divide the Flavobacteriaceae and reorganize its genera based on Amino Acid Identity values calculated from whole genome sequences.</title>
        <authorList>
            <person name="Nicholson A.C."/>
            <person name="Gulvik C.A."/>
            <person name="Whitney A.M."/>
            <person name="Humrighouse B.W."/>
            <person name="Bell M."/>
            <person name="Holmes B."/>
            <person name="Steigerwalt A.G."/>
            <person name="Villarma A."/>
            <person name="Sheth M."/>
            <person name="Batra D."/>
            <person name="Pryor J."/>
            <person name="Bernardet J.-F."/>
            <person name="Hugo C."/>
            <person name="Kampfer P."/>
            <person name="Newman J.D."/>
            <person name="McQuiston J.R."/>
        </authorList>
    </citation>
    <scope>NUCLEOTIDE SEQUENCE [LARGE SCALE GENOMIC DNA]</scope>
    <source>
        <strain evidence="3">G0081</strain>
    </source>
</reference>
<evidence type="ECO:0000313" key="3">
    <source>
        <dbReference type="Proteomes" id="UP000270185"/>
    </source>
</evidence>
<sequence>MKKIAFIAAVVFTTLSIQSCREADDILSPEEVVTLKRVQDLSDANSIKKDADTIDTQQAPETTSNLDVEVDGEIAAPPKK</sequence>
<dbReference type="AlphaFoldDB" id="A0A3G8XHC1"/>
<dbReference type="Proteomes" id="UP000270185">
    <property type="component" value="Chromosome"/>
</dbReference>
<dbReference type="EMBL" id="CP034159">
    <property type="protein sequence ID" value="AZI32459.1"/>
    <property type="molecule type" value="Genomic_DNA"/>
</dbReference>
<keyword evidence="3" id="KW-1185">Reference proteome</keyword>
<name>A0A3G8XHC1_9FLAO</name>
<proteinExistence type="predicted"/>
<dbReference type="PROSITE" id="PS51257">
    <property type="entry name" value="PROKAR_LIPOPROTEIN"/>
    <property type="match status" value="1"/>
</dbReference>
<gene>
    <name evidence="2" type="ORF">EIB73_04335</name>
</gene>
<evidence type="ECO:0000313" key="2">
    <source>
        <dbReference type="EMBL" id="AZI32459.1"/>
    </source>
</evidence>